<dbReference type="Pfam" id="PF20741">
    <property type="entry name" value="GKRP-like_C"/>
    <property type="match status" value="1"/>
</dbReference>
<dbReference type="PROSITE" id="PS01272">
    <property type="entry name" value="GCKR"/>
    <property type="match status" value="1"/>
</dbReference>
<dbReference type="GO" id="GO:0097367">
    <property type="term" value="F:carbohydrate derivative binding"/>
    <property type="evidence" value="ECO:0007669"/>
    <property type="project" value="InterPro"/>
</dbReference>
<dbReference type="EMBL" id="RXIA01000013">
    <property type="protein sequence ID" value="RVU70785.1"/>
    <property type="molecule type" value="Genomic_DNA"/>
</dbReference>
<feature type="domain" description="SIS" evidence="13">
    <location>
        <begin position="55"/>
        <end position="218"/>
    </location>
</feature>
<dbReference type="NCBIfam" id="NF009222">
    <property type="entry name" value="PRK12570.1"/>
    <property type="match status" value="1"/>
</dbReference>
<dbReference type="InterPro" id="IPR001347">
    <property type="entry name" value="SIS_dom"/>
</dbReference>
<evidence type="ECO:0000256" key="5">
    <source>
        <dbReference type="ARBA" id="ARBA00060595"/>
    </source>
</evidence>
<dbReference type="NCBIfam" id="TIGR00274">
    <property type="entry name" value="N-acetylmuramic acid 6-phosphate etherase"/>
    <property type="match status" value="1"/>
</dbReference>
<evidence type="ECO:0000256" key="12">
    <source>
        <dbReference type="HAMAP-Rule" id="MF_00068"/>
    </source>
</evidence>
<dbReference type="GO" id="GO:0016835">
    <property type="term" value="F:carbon-oxygen lyase activity"/>
    <property type="evidence" value="ECO:0007669"/>
    <property type="project" value="UniProtKB-UniRule"/>
</dbReference>
<keyword evidence="15" id="KW-1185">Reference proteome</keyword>
<gene>
    <name evidence="12 14" type="primary">murQ</name>
    <name evidence="14" type="ORF">EJK17_05945</name>
</gene>
<dbReference type="NCBIfam" id="NF003915">
    <property type="entry name" value="PRK05441.1"/>
    <property type="match status" value="1"/>
</dbReference>
<dbReference type="FunFam" id="1.10.8.1080:FF:000001">
    <property type="entry name" value="N-acetylmuramic acid 6-phosphate etherase"/>
    <property type="match status" value="1"/>
</dbReference>
<sequence length="298" mass="31658">MAIKDLETEKRNPNTMHIDTMSTLEMVKTINREDQKVAEAVGTQDAKIAKAIDLASANYRQGGRLIYIGAGTSGRLGVLDAAELVPTYGIKPERAIGLIAGGKGAMYVAVEGAEDSEELAQKDLRDLNLNKKDIVIGLAASGRTPYVIGGLNYASHVGAVTIAVACVKDSKIGQVAQVPIEAVVGPEVITGSTRMKAGTAQKMILNMISTGVMIRQGKVYQNVMIDVLPTNQKLVDRACRIVKAVTGVAKEKAEKILHQADKNVPLAIVMAKTGLPVAEAKKLLAGHHDSVSEVLKEK</sequence>
<dbReference type="PANTHER" id="PTHR10088">
    <property type="entry name" value="GLUCOKINASE REGULATORY PROTEIN"/>
    <property type="match status" value="1"/>
</dbReference>
<accession>A0A437SV38</accession>
<comment type="pathway">
    <text evidence="5">Amino-sugar metabolism; 1,6-anhydro-N-acetylmuramate degradation.</text>
</comment>
<dbReference type="Proteomes" id="UP000288291">
    <property type="component" value="Unassembled WGS sequence"/>
</dbReference>
<evidence type="ECO:0000256" key="10">
    <source>
        <dbReference type="ARBA" id="ARBA00077905"/>
    </source>
</evidence>
<organism evidence="14 15">
    <name type="scientific">Lactobacillus xujianguonis</name>
    <dbReference type="NCBI Taxonomy" id="2495899"/>
    <lineage>
        <taxon>Bacteria</taxon>
        <taxon>Bacillati</taxon>
        <taxon>Bacillota</taxon>
        <taxon>Bacilli</taxon>
        <taxon>Lactobacillales</taxon>
        <taxon>Lactobacillaceae</taxon>
        <taxon>Lactobacillus</taxon>
    </lineage>
</organism>
<dbReference type="PROSITE" id="PS51464">
    <property type="entry name" value="SIS"/>
    <property type="match status" value="1"/>
</dbReference>
<comment type="pathway">
    <text evidence="12">Amino-sugar metabolism; N-acetylmuramate degradation.</text>
</comment>
<evidence type="ECO:0000256" key="2">
    <source>
        <dbReference type="ARBA" id="ARBA00023239"/>
    </source>
</evidence>
<dbReference type="Gene3D" id="3.40.50.10490">
    <property type="entry name" value="Glucose-6-phosphate isomerase like protein, domain 1"/>
    <property type="match status" value="1"/>
</dbReference>
<protein>
    <recommendedName>
        <fullName evidence="9 12">N-acetylmuramic acid 6-phosphate etherase</fullName>
        <shortName evidence="12">MurNAc-6-P etherase</shortName>
        <ecNumber evidence="8 12">4.2.1.126</ecNumber>
    </recommendedName>
    <alternativeName>
        <fullName evidence="11 12">N-acetylmuramic acid 6-phosphate hydrolase</fullName>
    </alternativeName>
    <alternativeName>
        <fullName evidence="10 12">N-acetylmuramic acid 6-phosphate lyase</fullName>
    </alternativeName>
</protein>
<evidence type="ECO:0000256" key="3">
    <source>
        <dbReference type="ARBA" id="ARBA00023277"/>
    </source>
</evidence>
<dbReference type="UniPathway" id="UPA00342"/>
<evidence type="ECO:0000256" key="1">
    <source>
        <dbReference type="ARBA" id="ARBA00011738"/>
    </source>
</evidence>
<dbReference type="GO" id="GO:0046348">
    <property type="term" value="P:amino sugar catabolic process"/>
    <property type="evidence" value="ECO:0007669"/>
    <property type="project" value="InterPro"/>
</dbReference>
<keyword evidence="2 12" id="KW-0456">Lyase</keyword>
<dbReference type="Gene3D" id="1.10.8.1080">
    <property type="match status" value="1"/>
</dbReference>
<name>A0A437SV38_9LACO</name>
<evidence type="ECO:0000256" key="4">
    <source>
        <dbReference type="ARBA" id="ARBA00051747"/>
    </source>
</evidence>
<feature type="active site" evidence="12">
    <location>
        <position position="114"/>
    </location>
</feature>
<dbReference type="CDD" id="cd05007">
    <property type="entry name" value="SIS_Etherase"/>
    <property type="match status" value="1"/>
</dbReference>
<dbReference type="InterPro" id="IPR005486">
    <property type="entry name" value="Glucokinase_regulatory_CS"/>
</dbReference>
<comment type="subunit">
    <text evidence="1 12">Homodimer.</text>
</comment>
<dbReference type="Pfam" id="PF22645">
    <property type="entry name" value="GKRP_SIS_N"/>
    <property type="match status" value="1"/>
</dbReference>
<dbReference type="AlphaFoldDB" id="A0A437SV38"/>
<comment type="catalytic activity">
    <reaction evidence="4 12">
        <text>N-acetyl-D-muramate 6-phosphate + H2O = N-acetyl-D-glucosamine 6-phosphate + (R)-lactate</text>
        <dbReference type="Rhea" id="RHEA:26410"/>
        <dbReference type="ChEBI" id="CHEBI:15377"/>
        <dbReference type="ChEBI" id="CHEBI:16004"/>
        <dbReference type="ChEBI" id="CHEBI:57513"/>
        <dbReference type="ChEBI" id="CHEBI:58722"/>
        <dbReference type="EC" id="4.2.1.126"/>
    </reaction>
</comment>
<comment type="similarity">
    <text evidence="7 12">Belongs to the GCKR-like family. MurNAc-6-P etherase subfamily.</text>
</comment>
<dbReference type="GO" id="GO:0009254">
    <property type="term" value="P:peptidoglycan turnover"/>
    <property type="evidence" value="ECO:0007669"/>
    <property type="project" value="TreeGrafter"/>
</dbReference>
<dbReference type="HAMAP" id="MF_00068">
    <property type="entry name" value="MurQ"/>
    <property type="match status" value="1"/>
</dbReference>
<evidence type="ECO:0000256" key="7">
    <source>
        <dbReference type="ARBA" id="ARBA00061234"/>
    </source>
</evidence>
<dbReference type="RefSeq" id="WP_103661592.1">
    <property type="nucleotide sequence ID" value="NZ_ML136881.1"/>
</dbReference>
<evidence type="ECO:0000313" key="14">
    <source>
        <dbReference type="EMBL" id="RVU70785.1"/>
    </source>
</evidence>
<proteinExistence type="inferred from homology"/>
<dbReference type="SUPFAM" id="SSF53697">
    <property type="entry name" value="SIS domain"/>
    <property type="match status" value="1"/>
</dbReference>
<evidence type="ECO:0000256" key="11">
    <source>
        <dbReference type="ARBA" id="ARBA00084049"/>
    </source>
</evidence>
<dbReference type="PANTHER" id="PTHR10088:SF4">
    <property type="entry name" value="GLUCOKINASE REGULATORY PROTEIN"/>
    <property type="match status" value="1"/>
</dbReference>
<dbReference type="GO" id="GO:0016803">
    <property type="term" value="F:ether hydrolase activity"/>
    <property type="evidence" value="ECO:0007669"/>
    <property type="project" value="TreeGrafter"/>
</dbReference>
<evidence type="ECO:0000256" key="6">
    <source>
        <dbReference type="ARBA" id="ARBA00060672"/>
    </source>
</evidence>
<evidence type="ECO:0000256" key="9">
    <source>
        <dbReference type="ARBA" id="ARBA00070061"/>
    </source>
</evidence>
<dbReference type="InterPro" id="IPR040190">
    <property type="entry name" value="MURQ/GCKR"/>
</dbReference>
<dbReference type="InterPro" id="IPR005488">
    <property type="entry name" value="Etherase_MurQ"/>
</dbReference>
<evidence type="ECO:0000259" key="13">
    <source>
        <dbReference type="PROSITE" id="PS51464"/>
    </source>
</evidence>
<evidence type="ECO:0000256" key="8">
    <source>
        <dbReference type="ARBA" id="ARBA00067056"/>
    </source>
</evidence>
<dbReference type="InterPro" id="IPR046348">
    <property type="entry name" value="SIS_dom_sf"/>
</dbReference>
<feature type="active site" description="Proton donor" evidence="12">
    <location>
        <position position="83"/>
    </location>
</feature>
<comment type="function">
    <text evidence="12">Specifically catalyzes the cleavage of the D-lactyl ether substituent of MurNAc 6-phosphate, producing GlcNAc 6-phosphate and D-lactate.</text>
</comment>
<comment type="pathway">
    <text evidence="6">Cell wall biogenesis.</text>
</comment>
<evidence type="ECO:0000313" key="15">
    <source>
        <dbReference type="Proteomes" id="UP000288291"/>
    </source>
</evidence>
<comment type="miscellaneous">
    <text evidence="12">A lyase-type mechanism (elimination/hydration) is suggested for the cleavage of the lactyl ether bond of MurNAc 6-phosphate, with the formation of an alpha,beta-unsaturated aldehyde intermediate with (E)-stereochemistry, followed by the syn addition of water to give product.</text>
</comment>
<reference evidence="14 15" key="1">
    <citation type="submission" date="2018-12" db="EMBL/GenBank/DDBJ databases">
        <authorList>
            <person name="Meng J."/>
        </authorList>
    </citation>
    <scope>NUCLEOTIDE SEQUENCE [LARGE SCALE GENOMIC DNA]</scope>
    <source>
        <strain evidence="14 15">HT111-2</strain>
    </source>
</reference>
<keyword evidence="3 12" id="KW-0119">Carbohydrate metabolism</keyword>
<comment type="caution">
    <text evidence="14">The sequence shown here is derived from an EMBL/GenBank/DDBJ whole genome shotgun (WGS) entry which is preliminary data.</text>
</comment>
<dbReference type="GO" id="GO:0097173">
    <property type="term" value="P:N-acetylmuramic acid catabolic process"/>
    <property type="evidence" value="ECO:0007669"/>
    <property type="project" value="UniProtKB-UniPathway"/>
</dbReference>
<dbReference type="EC" id="4.2.1.126" evidence="8 12"/>
<dbReference type="FunFam" id="3.40.50.10490:FF:000014">
    <property type="entry name" value="N-acetylmuramic acid 6-phosphate etherase"/>
    <property type="match status" value="1"/>
</dbReference>